<dbReference type="GO" id="GO:0006817">
    <property type="term" value="P:phosphate ion transport"/>
    <property type="evidence" value="ECO:0007669"/>
    <property type="project" value="UniProtKB-KW"/>
</dbReference>
<accession>A0A177MMY2</accession>
<proteinExistence type="inferred from homology"/>
<evidence type="ECO:0000256" key="2">
    <source>
        <dbReference type="ARBA" id="ARBA00022592"/>
    </source>
</evidence>
<keyword evidence="2" id="KW-0813">Transport</keyword>
<dbReference type="InterPro" id="IPR028366">
    <property type="entry name" value="PhoU"/>
</dbReference>
<dbReference type="InterPro" id="IPR038078">
    <property type="entry name" value="PhoU-like_sf"/>
</dbReference>
<dbReference type="RefSeq" id="WP_064007899.1">
    <property type="nucleotide sequence ID" value="NZ_LUUG01000056.1"/>
</dbReference>
<dbReference type="PANTHER" id="PTHR42930">
    <property type="entry name" value="PHOSPHATE-SPECIFIC TRANSPORT SYSTEM ACCESSORY PROTEIN PHOU"/>
    <property type="match status" value="1"/>
</dbReference>
<dbReference type="PANTHER" id="PTHR42930:SF3">
    <property type="entry name" value="PHOSPHATE-SPECIFIC TRANSPORT SYSTEM ACCESSORY PROTEIN PHOU"/>
    <property type="match status" value="1"/>
</dbReference>
<comment type="similarity">
    <text evidence="1">Belongs to the PhoU family.</text>
</comment>
<dbReference type="OrthoDB" id="9814256at2"/>
<reference evidence="4 5" key="1">
    <citation type="submission" date="2016-03" db="EMBL/GenBank/DDBJ databases">
        <authorList>
            <person name="Ploux O."/>
        </authorList>
    </citation>
    <scope>NUCLEOTIDE SEQUENCE [LARGE SCALE GENOMIC DNA]</scope>
    <source>
        <strain evidence="4 5">R-45363</strain>
    </source>
</reference>
<evidence type="ECO:0000256" key="1">
    <source>
        <dbReference type="ARBA" id="ARBA00008107"/>
    </source>
</evidence>
<evidence type="ECO:0000313" key="5">
    <source>
        <dbReference type="Proteomes" id="UP000078090"/>
    </source>
</evidence>
<organism evidence="4 5">
    <name type="scientific">Methylomonas methanica</name>
    <dbReference type="NCBI Taxonomy" id="421"/>
    <lineage>
        <taxon>Bacteria</taxon>
        <taxon>Pseudomonadati</taxon>
        <taxon>Pseudomonadota</taxon>
        <taxon>Gammaproteobacteria</taxon>
        <taxon>Methylococcales</taxon>
        <taxon>Methylococcaceae</taxon>
        <taxon>Methylomonas</taxon>
    </lineage>
</organism>
<dbReference type="Proteomes" id="UP000078090">
    <property type="component" value="Unassembled WGS sequence"/>
</dbReference>
<dbReference type="Gene3D" id="1.20.58.220">
    <property type="entry name" value="Phosphate transport system protein phou homolog 2, domain 2"/>
    <property type="match status" value="1"/>
</dbReference>
<evidence type="ECO:0000259" key="3">
    <source>
        <dbReference type="Pfam" id="PF01895"/>
    </source>
</evidence>
<feature type="domain" description="PhoU" evidence="3">
    <location>
        <begin position="30"/>
        <end position="101"/>
    </location>
</feature>
<comment type="caution">
    <text evidence="4">The sequence shown here is derived from an EMBL/GenBank/DDBJ whole genome shotgun (WGS) entry which is preliminary data.</text>
</comment>
<dbReference type="SUPFAM" id="SSF109755">
    <property type="entry name" value="PhoU-like"/>
    <property type="match status" value="1"/>
</dbReference>
<dbReference type="GO" id="GO:0030643">
    <property type="term" value="P:intracellular phosphate ion homeostasis"/>
    <property type="evidence" value="ECO:0007669"/>
    <property type="project" value="InterPro"/>
</dbReference>
<protein>
    <recommendedName>
        <fullName evidence="3">PhoU domain-containing protein</fullName>
    </recommendedName>
</protein>
<dbReference type="Pfam" id="PF01895">
    <property type="entry name" value="PhoU"/>
    <property type="match status" value="1"/>
</dbReference>
<gene>
    <name evidence="4" type="ORF">A1332_10905</name>
</gene>
<evidence type="ECO:0000313" key="4">
    <source>
        <dbReference type="EMBL" id="OAI06673.1"/>
    </source>
</evidence>
<dbReference type="GO" id="GO:0045936">
    <property type="term" value="P:negative regulation of phosphate metabolic process"/>
    <property type="evidence" value="ECO:0007669"/>
    <property type="project" value="InterPro"/>
</dbReference>
<name>A0A177MMY2_METMH</name>
<dbReference type="InterPro" id="IPR026022">
    <property type="entry name" value="PhoU_dom"/>
</dbReference>
<sequence>MKPENNVLAMPHILKHYDDELGQLHDSSVEMLKLILEQWELLMEAMDEANLESALEVIALNKEIRENESQIHQTILRLLAQENPVARDLRAVLSISKISGTMLYFTNETRKIGKLILTLYEPRSGVPNAQLVRDIVKISHGIRIALDKLVIVLNSQDSNNAYGLLKSSADCENAILEAIRHQLGFINQNPRQVGPGLTILQILNSLESCRNHCKNLAEYCIFMIDGHDIRHKDRLKTKTLD</sequence>
<keyword evidence="2" id="KW-0592">Phosphate transport</keyword>
<dbReference type="EMBL" id="LUUG01000056">
    <property type="protein sequence ID" value="OAI06673.1"/>
    <property type="molecule type" value="Genomic_DNA"/>
</dbReference>
<dbReference type="AlphaFoldDB" id="A0A177MMY2"/>